<evidence type="ECO:0000256" key="7">
    <source>
        <dbReference type="ARBA" id="ARBA00034142"/>
    </source>
</evidence>
<dbReference type="InterPro" id="IPR033253">
    <property type="entry name" value="CFAP45"/>
</dbReference>
<dbReference type="PANTHER" id="PTHR15504">
    <property type="entry name" value="NASOPHARYNGEAL EPITHELIUM SPECIFIC PROTEIN 1"/>
    <property type="match status" value="1"/>
</dbReference>
<gene>
    <name evidence="11" type="ORF">TrRE_jg4238</name>
</gene>
<evidence type="ECO:0000259" key="10">
    <source>
        <dbReference type="Pfam" id="PF13868"/>
    </source>
</evidence>
<evidence type="ECO:0000313" key="12">
    <source>
        <dbReference type="Proteomes" id="UP001165082"/>
    </source>
</evidence>
<dbReference type="Proteomes" id="UP001165082">
    <property type="component" value="Unassembled WGS sequence"/>
</dbReference>
<evidence type="ECO:0000256" key="2">
    <source>
        <dbReference type="ARBA" id="ARBA00022846"/>
    </source>
</evidence>
<feature type="region of interest" description="Disordered" evidence="9">
    <location>
        <begin position="289"/>
        <end position="326"/>
    </location>
</feature>
<evidence type="ECO:0000256" key="3">
    <source>
        <dbReference type="ARBA" id="ARBA00023054"/>
    </source>
</evidence>
<dbReference type="InterPro" id="IPR043597">
    <property type="entry name" value="TPH_dom"/>
</dbReference>
<sequence>MSRHSTPRYRAVSNGGVDESLFGSTNKKAPRTRLRKDQLPGNAICISKSDYEKMRVRSILRTQAEEDAEAARIEAIRAQKEQVARARKARMIKMEDEAKAKTKKSQSEEISEQRAQAIRKMAVEKIDQQNDLVKLLNTYSQRAMAFTIRDQQMADKQRREAMEAEYEKRMDIVMEIDRLKELDAREKEENSKLSKRIEDRSVIIDQIEARKKMKILQEEAREQENKQMLQTIKKYEEEDRVAAEKKEVLIAKARVEVIKANKDAINAKKHLKLREKEEVEMILAYQAKQDEKMRQREDEENERKRLVNERQKKMLDNQTKHQGKQAEIDELRARRAMEEGERRARQKELWKAHKQKQDALMMNAARKQQQAEKEAAVARLASEKQDEYESAVKYAYQMAEREERERKEKERMNEDFRKDLRGQIQKLEDGRMMHRNDKEEEGRMIKKEMAAERIKLFAIRDKMVSDMKKKGIDDRYLSEMMGIDIAKLQMR</sequence>
<keyword evidence="12" id="KW-1185">Reference proteome</keyword>
<comment type="caution">
    <text evidence="11">The sequence shown here is derived from an EMBL/GenBank/DDBJ whole genome shotgun (WGS) entry which is preliminary data.</text>
</comment>
<evidence type="ECO:0000256" key="9">
    <source>
        <dbReference type="SAM" id="MobiDB-lite"/>
    </source>
</evidence>
<evidence type="ECO:0000256" key="1">
    <source>
        <dbReference type="ARBA" id="ARBA00004230"/>
    </source>
</evidence>
<dbReference type="GO" id="GO:0031514">
    <property type="term" value="C:motile cilium"/>
    <property type="evidence" value="ECO:0007669"/>
    <property type="project" value="UniProtKB-SubCell"/>
</dbReference>
<reference evidence="11" key="1">
    <citation type="submission" date="2022-07" db="EMBL/GenBank/DDBJ databases">
        <title>Genome analysis of Parmales, a sister group of diatoms, reveals the evolutionary specialization of diatoms from phago-mixotrophs to photoautotrophs.</title>
        <authorList>
            <person name="Ban H."/>
            <person name="Sato S."/>
            <person name="Yoshikawa S."/>
            <person name="Kazumasa Y."/>
            <person name="Nakamura Y."/>
            <person name="Ichinomiya M."/>
            <person name="Saitoh K."/>
            <person name="Sato N."/>
            <person name="Blanc-Mathieu R."/>
            <person name="Endo H."/>
            <person name="Kuwata A."/>
            <person name="Ogata H."/>
        </authorList>
    </citation>
    <scope>NUCLEOTIDE SEQUENCE</scope>
</reference>
<organism evidence="11 12">
    <name type="scientific">Triparma retinervis</name>
    <dbReference type="NCBI Taxonomy" id="2557542"/>
    <lineage>
        <taxon>Eukaryota</taxon>
        <taxon>Sar</taxon>
        <taxon>Stramenopiles</taxon>
        <taxon>Ochrophyta</taxon>
        <taxon>Bolidophyceae</taxon>
        <taxon>Parmales</taxon>
        <taxon>Triparmaceae</taxon>
        <taxon>Triparma</taxon>
    </lineage>
</organism>
<proteinExistence type="inferred from homology"/>
<dbReference type="OrthoDB" id="1902038at2759"/>
<accession>A0A9W7DNJ7</accession>
<keyword evidence="2" id="KW-0282">Flagellum</keyword>
<evidence type="ECO:0000256" key="4">
    <source>
        <dbReference type="ARBA" id="ARBA00023069"/>
    </source>
</evidence>
<dbReference type="AlphaFoldDB" id="A0A9W7DNJ7"/>
<comment type="subcellular location">
    <subcellularLocation>
        <location evidence="1">Cell projection</location>
        <location evidence="1">Cilium</location>
        <location evidence="1">Flagellum</location>
    </subcellularLocation>
</comment>
<feature type="coiled-coil region" evidence="8">
    <location>
        <begin position="176"/>
        <end position="238"/>
    </location>
</feature>
<dbReference type="EMBL" id="BRXZ01000617">
    <property type="protein sequence ID" value="GMH48857.1"/>
    <property type="molecule type" value="Genomic_DNA"/>
</dbReference>
<keyword evidence="4" id="KW-0969">Cilium</keyword>
<evidence type="ECO:0000256" key="5">
    <source>
        <dbReference type="ARBA" id="ARBA00023273"/>
    </source>
</evidence>
<feature type="domain" description="Trichohyalin-plectin-homology" evidence="10">
    <location>
        <begin position="126"/>
        <end position="471"/>
    </location>
</feature>
<evidence type="ECO:0000313" key="11">
    <source>
        <dbReference type="EMBL" id="GMH48857.1"/>
    </source>
</evidence>
<evidence type="ECO:0000256" key="8">
    <source>
        <dbReference type="SAM" id="Coils"/>
    </source>
</evidence>
<comment type="similarity">
    <text evidence="6">Belongs to the CFAP45 family.</text>
</comment>
<evidence type="ECO:0000256" key="6">
    <source>
        <dbReference type="ARBA" id="ARBA00034116"/>
    </source>
</evidence>
<dbReference type="PANTHER" id="PTHR15504:SF0">
    <property type="entry name" value="CILIA- AND FLAGELLA-ASSOCIATED PROTEIN 45"/>
    <property type="match status" value="1"/>
</dbReference>
<keyword evidence="5" id="KW-0966">Cell projection</keyword>
<feature type="region of interest" description="Disordered" evidence="9">
    <location>
        <begin position="1"/>
        <end position="32"/>
    </location>
</feature>
<dbReference type="Pfam" id="PF13868">
    <property type="entry name" value="TPH"/>
    <property type="match status" value="1"/>
</dbReference>
<name>A0A9W7DNJ7_9STRA</name>
<protein>
    <recommendedName>
        <fullName evidence="7">Cilia- and flagella-associated protein 45</fullName>
    </recommendedName>
</protein>
<keyword evidence="3 8" id="KW-0175">Coiled coil</keyword>